<dbReference type="Pfam" id="PF00400">
    <property type="entry name" value="WD40"/>
    <property type="match status" value="2"/>
</dbReference>
<dbReference type="PRINTS" id="PR00320">
    <property type="entry name" value="GPROTEINBRPT"/>
</dbReference>
<name>A0ABS3FLM9_9CYAN</name>
<feature type="compositionally biased region" description="Basic and acidic residues" evidence="5">
    <location>
        <begin position="422"/>
        <end position="434"/>
    </location>
</feature>
<proteinExistence type="predicted"/>
<dbReference type="InterPro" id="IPR015943">
    <property type="entry name" value="WD40/YVTN_repeat-like_dom_sf"/>
</dbReference>
<dbReference type="SUPFAM" id="SSF50978">
    <property type="entry name" value="WD40 repeat-like"/>
    <property type="match status" value="1"/>
</dbReference>
<dbReference type="PANTHER" id="PTHR22847">
    <property type="entry name" value="WD40 REPEAT PROTEIN"/>
    <property type="match status" value="1"/>
</dbReference>
<dbReference type="InterPro" id="IPR020472">
    <property type="entry name" value="WD40_PAC1"/>
</dbReference>
<evidence type="ECO:0008006" key="8">
    <source>
        <dbReference type="Google" id="ProtNLM"/>
    </source>
</evidence>
<evidence type="ECO:0000256" key="3">
    <source>
        <dbReference type="PROSITE-ProRule" id="PRU00221"/>
    </source>
</evidence>
<keyword evidence="1 3" id="KW-0853">WD repeat</keyword>
<feature type="repeat" description="WD" evidence="3">
    <location>
        <begin position="760"/>
        <end position="794"/>
    </location>
</feature>
<feature type="coiled-coil region" evidence="4">
    <location>
        <begin position="131"/>
        <end position="176"/>
    </location>
</feature>
<feature type="compositionally biased region" description="Pro residues" evidence="5">
    <location>
        <begin position="375"/>
        <end position="387"/>
    </location>
</feature>
<accession>A0ABS3FLM9</accession>
<dbReference type="EMBL" id="JAFLQW010000050">
    <property type="protein sequence ID" value="MBO0347889.1"/>
    <property type="molecule type" value="Genomic_DNA"/>
</dbReference>
<feature type="repeat" description="WD" evidence="3">
    <location>
        <begin position="718"/>
        <end position="759"/>
    </location>
</feature>
<dbReference type="Pfam" id="PF25173">
    <property type="entry name" value="Beta-prop_WDR3_1st"/>
    <property type="match status" value="1"/>
</dbReference>
<protein>
    <recommendedName>
        <fullName evidence="8">WD40 repeat-containing protein</fullName>
    </recommendedName>
</protein>
<organism evidence="6 7">
    <name type="scientific">Phormidium pseudopriestleyi FRX01</name>
    <dbReference type="NCBI Taxonomy" id="1759528"/>
    <lineage>
        <taxon>Bacteria</taxon>
        <taxon>Bacillati</taxon>
        <taxon>Cyanobacteriota</taxon>
        <taxon>Cyanophyceae</taxon>
        <taxon>Oscillatoriophycideae</taxon>
        <taxon>Oscillatoriales</taxon>
        <taxon>Oscillatoriaceae</taxon>
        <taxon>Phormidium</taxon>
    </lineage>
</organism>
<dbReference type="Gene3D" id="2.130.10.10">
    <property type="entry name" value="YVTN repeat-like/Quinoprotein amine dehydrogenase"/>
    <property type="match status" value="3"/>
</dbReference>
<reference evidence="6 7" key="1">
    <citation type="submission" date="2021-03" db="EMBL/GenBank/DDBJ databases">
        <title>Metabolic Capacity of the Antarctic Cyanobacterium Phormidium pseudopriestleyi that Sustains Oxygenic Photosynthesis in the Presence of Hydrogen Sulfide.</title>
        <authorList>
            <person name="Lumian J.E."/>
            <person name="Jungblut A.D."/>
            <person name="Dillon M.L."/>
            <person name="Hawes I."/>
            <person name="Doran P.T."/>
            <person name="Mackey T.J."/>
            <person name="Dick G.J."/>
            <person name="Grettenberger C.L."/>
            <person name="Sumner D.Y."/>
        </authorList>
    </citation>
    <scope>NUCLEOTIDE SEQUENCE [LARGE SCALE GENOMIC DNA]</scope>
    <source>
        <strain evidence="6 7">FRX01</strain>
    </source>
</reference>
<keyword evidence="2" id="KW-0677">Repeat</keyword>
<dbReference type="CDD" id="cd00200">
    <property type="entry name" value="WD40"/>
    <property type="match status" value="1"/>
</dbReference>
<dbReference type="SMART" id="SM00320">
    <property type="entry name" value="WD40"/>
    <property type="match status" value="7"/>
</dbReference>
<dbReference type="Proteomes" id="UP000664844">
    <property type="component" value="Unassembled WGS sequence"/>
</dbReference>
<gene>
    <name evidence="6" type="ORF">J0895_01945</name>
</gene>
<dbReference type="PROSITE" id="PS50294">
    <property type="entry name" value="WD_REPEATS_REGION"/>
    <property type="match status" value="5"/>
</dbReference>
<comment type="caution">
    <text evidence="6">The sequence shown here is derived from an EMBL/GenBank/DDBJ whole genome shotgun (WGS) entry which is preliminary data.</text>
</comment>
<evidence type="ECO:0000256" key="2">
    <source>
        <dbReference type="ARBA" id="ARBA00022737"/>
    </source>
</evidence>
<feature type="region of interest" description="Disordered" evidence="5">
    <location>
        <begin position="418"/>
        <end position="437"/>
    </location>
</feature>
<evidence type="ECO:0000313" key="6">
    <source>
        <dbReference type="EMBL" id="MBO0347889.1"/>
    </source>
</evidence>
<evidence type="ECO:0000256" key="5">
    <source>
        <dbReference type="SAM" id="MobiDB-lite"/>
    </source>
</evidence>
<dbReference type="InterPro" id="IPR001680">
    <property type="entry name" value="WD40_rpt"/>
</dbReference>
<evidence type="ECO:0000256" key="4">
    <source>
        <dbReference type="SAM" id="Coils"/>
    </source>
</evidence>
<feature type="repeat" description="WD" evidence="3">
    <location>
        <begin position="634"/>
        <end position="675"/>
    </location>
</feature>
<dbReference type="PROSITE" id="PS50082">
    <property type="entry name" value="WD_REPEATS_2"/>
    <property type="match status" value="5"/>
</dbReference>
<evidence type="ECO:0000256" key="1">
    <source>
        <dbReference type="ARBA" id="ARBA00022574"/>
    </source>
</evidence>
<keyword evidence="4" id="KW-0175">Coiled coil</keyword>
<feature type="region of interest" description="Disordered" evidence="5">
    <location>
        <begin position="346"/>
        <end position="412"/>
    </location>
</feature>
<dbReference type="RefSeq" id="WP_207086466.1">
    <property type="nucleotide sequence ID" value="NZ_JAFLQW010000050.1"/>
</dbReference>
<dbReference type="InterPro" id="IPR036322">
    <property type="entry name" value="WD40_repeat_dom_sf"/>
</dbReference>
<feature type="compositionally biased region" description="Polar residues" evidence="5">
    <location>
        <begin position="356"/>
        <end position="374"/>
    </location>
</feature>
<sequence length="794" mass="87483">MTKPHWLEITESVALAGSVLGTIAVAGTQQVLYAAVPLTVSVSLNLVNRQRLYQLNQQRSEAAIAQVYDSLQPLNQRFDRLESSKQQANSQTEERITELQESLRDELFEAIAQVEESFPAIPEVPNLDPMIARINALESQLEQQRDRIEAQKLELKDSLRQENETAIARIHQALESLPPFPNLKPLADRLEQLETATAQVNQETERQIEAFTKSLWEQTEKAVGQIYQSLATLPTAETLATLSDRLNQLELTSNAIALASSQEENSSTPNAAALQEAIQSLSNSPKFEEISDRLQQLEALNEPPTAPELYEIQTTLNHQNQEAIASVNTAIEAIAQRLERLETASRAIPSPLPELQTKSSPPADDSNANQSFANPPTPENPSKPPRVPSEYRKETFNVKPPPPPPPTTEDELDEWDEEIAPSEEKPESTPETVDKPFLPKLSIKPFTKPESFTKAMGGIESSIGEVLGDWQGFVGKWRGEKTPSDASETVPDSDRFPNQNWRCIRTITGHRDVINCVAIHPDSQKIAAGDGDNTLKLWGISEGSEIRTFNGEDWFASVNAIAFSPDGGAIAAGVGEAVEVWDIAEGRQLHRFTRNSEGVYAVIFLNNGQQIIASDTRGSVAFWHRETGEELRRFNAHSGMIRALAMSPDDRILATASDDGMIKLWQLQTGQEICIFKTHNDAVNAIAFSRDGQLLASGSTDMTLKLWQVNSGEEIRTFTGHGGAIASVAFSPDSETLISTSTDKTIKLWHRDTGELIRTLKGHSSGVTGIAITADGKTLVSGSRDKTVMIWQRE</sequence>
<feature type="repeat" description="WD" evidence="3">
    <location>
        <begin position="676"/>
        <end position="717"/>
    </location>
</feature>
<keyword evidence="7" id="KW-1185">Reference proteome</keyword>
<feature type="repeat" description="WD" evidence="3">
    <location>
        <begin position="507"/>
        <end position="548"/>
    </location>
</feature>
<dbReference type="PANTHER" id="PTHR22847:SF637">
    <property type="entry name" value="WD REPEAT DOMAIN 5B"/>
    <property type="match status" value="1"/>
</dbReference>
<evidence type="ECO:0000313" key="7">
    <source>
        <dbReference type="Proteomes" id="UP000664844"/>
    </source>
</evidence>